<keyword evidence="3" id="KW-1185">Reference proteome</keyword>
<name>A0A814WBL0_ADIRI</name>
<comment type="caution">
    <text evidence="2">The sequence shown here is derived from an EMBL/GenBank/DDBJ whole genome shotgun (WGS) entry which is preliminary data.</text>
</comment>
<dbReference type="Proteomes" id="UP000663828">
    <property type="component" value="Unassembled WGS sequence"/>
</dbReference>
<gene>
    <name evidence="1" type="ORF">EDS130_LOCUS6282</name>
    <name evidence="2" type="ORF">XAT740_LOCUS23627</name>
</gene>
<reference evidence="2" key="1">
    <citation type="submission" date="2021-02" db="EMBL/GenBank/DDBJ databases">
        <authorList>
            <person name="Nowell W R."/>
        </authorList>
    </citation>
    <scope>NUCLEOTIDE SEQUENCE</scope>
</reference>
<evidence type="ECO:0000313" key="2">
    <source>
        <dbReference type="EMBL" id="CAF1200129.1"/>
    </source>
</evidence>
<dbReference type="EMBL" id="CAJNOR010001793">
    <property type="protein sequence ID" value="CAF1200129.1"/>
    <property type="molecule type" value="Genomic_DNA"/>
</dbReference>
<sequence>MKAAFDSIWHNGLICKLNDLRLLYYILHTADSMNDIPSHTEPELFANDTAVRTSTSAHQVQMQNFNSRSMPSKFSENYGN</sequence>
<accession>A0A814WBL0</accession>
<dbReference type="Proteomes" id="UP000663852">
    <property type="component" value="Unassembled WGS sequence"/>
</dbReference>
<dbReference type="EMBL" id="CAJNOJ010000018">
    <property type="protein sequence ID" value="CAF0829885.1"/>
    <property type="molecule type" value="Genomic_DNA"/>
</dbReference>
<protein>
    <submittedName>
        <fullName evidence="2">Uncharacterized protein</fullName>
    </submittedName>
</protein>
<dbReference type="OrthoDB" id="416454at2759"/>
<organism evidence="2 3">
    <name type="scientific">Adineta ricciae</name>
    <name type="common">Rotifer</name>
    <dbReference type="NCBI Taxonomy" id="249248"/>
    <lineage>
        <taxon>Eukaryota</taxon>
        <taxon>Metazoa</taxon>
        <taxon>Spiralia</taxon>
        <taxon>Gnathifera</taxon>
        <taxon>Rotifera</taxon>
        <taxon>Eurotatoria</taxon>
        <taxon>Bdelloidea</taxon>
        <taxon>Adinetida</taxon>
        <taxon>Adinetidae</taxon>
        <taxon>Adineta</taxon>
    </lineage>
</organism>
<dbReference type="AlphaFoldDB" id="A0A814WBL0"/>
<proteinExistence type="predicted"/>
<evidence type="ECO:0000313" key="3">
    <source>
        <dbReference type="Proteomes" id="UP000663828"/>
    </source>
</evidence>
<evidence type="ECO:0000313" key="1">
    <source>
        <dbReference type="EMBL" id="CAF0829885.1"/>
    </source>
</evidence>